<evidence type="ECO:0000256" key="3">
    <source>
        <dbReference type="ARBA" id="ARBA00022692"/>
    </source>
</evidence>
<dbReference type="InterPro" id="IPR022791">
    <property type="entry name" value="L-PG_synthase/AglD"/>
</dbReference>
<evidence type="ECO:0000256" key="4">
    <source>
        <dbReference type="ARBA" id="ARBA00022989"/>
    </source>
</evidence>
<dbReference type="EMBL" id="CP076136">
    <property type="protein sequence ID" value="QWG25118.1"/>
    <property type="molecule type" value="Genomic_DNA"/>
</dbReference>
<evidence type="ECO:0000313" key="7">
    <source>
        <dbReference type="EMBL" id="QWG25118.1"/>
    </source>
</evidence>
<keyword evidence="8" id="KW-1185">Reference proteome</keyword>
<keyword evidence="3 6" id="KW-0812">Transmembrane</keyword>
<feature type="transmembrane region" description="Helical" evidence="6">
    <location>
        <begin position="211"/>
        <end position="230"/>
    </location>
</feature>
<feature type="transmembrane region" description="Helical" evidence="6">
    <location>
        <begin position="155"/>
        <end position="177"/>
    </location>
</feature>
<feature type="transmembrane region" description="Helical" evidence="6">
    <location>
        <begin position="284"/>
        <end position="307"/>
    </location>
</feature>
<evidence type="ECO:0000256" key="5">
    <source>
        <dbReference type="ARBA" id="ARBA00023136"/>
    </source>
</evidence>
<feature type="transmembrane region" description="Helical" evidence="6">
    <location>
        <begin position="43"/>
        <end position="62"/>
    </location>
</feature>
<reference evidence="7 8" key="1">
    <citation type="submission" date="2021-06" db="EMBL/GenBank/DDBJ databases">
        <title>Bradyrhizobium sp. S2-11-4 Genome sequencing.</title>
        <authorList>
            <person name="Jin L."/>
        </authorList>
    </citation>
    <scope>NUCLEOTIDE SEQUENCE [LARGE SCALE GENOMIC DNA]</scope>
    <source>
        <strain evidence="7 8">S2-11-4</strain>
    </source>
</reference>
<evidence type="ECO:0000256" key="6">
    <source>
        <dbReference type="SAM" id="Phobius"/>
    </source>
</evidence>
<organism evidence="7 8">
    <name type="scientific">Bradyrhizobium sediminis</name>
    <dbReference type="NCBI Taxonomy" id="2840469"/>
    <lineage>
        <taxon>Bacteria</taxon>
        <taxon>Pseudomonadati</taxon>
        <taxon>Pseudomonadota</taxon>
        <taxon>Alphaproteobacteria</taxon>
        <taxon>Hyphomicrobiales</taxon>
        <taxon>Nitrobacteraceae</taxon>
        <taxon>Bradyrhizobium</taxon>
    </lineage>
</organism>
<sequence length="323" mass="35119">MRGFLVLAARILVSGALLYLALRGVNFAAIQSRLSQSSPAWILGWMALSVLVNIVQIFFGALRWREISRLCAAPLQASQAFRYNMIGTFFNQTLPSTIGGDAVRLWLVSRTGAGWRAATYSVLVDRAVGLIALAFMVVFSLPWSYQLIGNTQGRLALVLIDLAAICAGLGFLFLGHLPWAWLRSWWPTRHIHACSLIANRAVFDRHSGPKIAILSLCVHILTVVIAWCTVRAISAPVDFEQIFLLIPPIVLVTMLPISIAGWGVREATMMVAFGYAGLAQTDGTMVSLLFGASSFAVGAIGGLIWIFSAEKAEKMPKTLAEAD</sequence>
<evidence type="ECO:0000256" key="2">
    <source>
        <dbReference type="ARBA" id="ARBA00022475"/>
    </source>
</evidence>
<dbReference type="PANTHER" id="PTHR40277">
    <property type="entry name" value="BLL5419 PROTEIN"/>
    <property type="match status" value="1"/>
</dbReference>
<feature type="transmembrane region" description="Helical" evidence="6">
    <location>
        <begin position="242"/>
        <end position="264"/>
    </location>
</feature>
<dbReference type="AlphaFoldDB" id="A0A975P133"/>
<dbReference type="Proteomes" id="UP000676951">
    <property type="component" value="Chromosome"/>
</dbReference>
<keyword evidence="4 6" id="KW-1133">Transmembrane helix</keyword>
<evidence type="ECO:0000256" key="1">
    <source>
        <dbReference type="ARBA" id="ARBA00004651"/>
    </source>
</evidence>
<feature type="transmembrane region" description="Helical" evidence="6">
    <location>
        <begin position="127"/>
        <end position="148"/>
    </location>
</feature>
<dbReference type="Pfam" id="PF03706">
    <property type="entry name" value="LPG_synthase_TM"/>
    <property type="match status" value="1"/>
</dbReference>
<dbReference type="RefSeq" id="WP_215605858.1">
    <property type="nucleotide sequence ID" value="NZ_CP076136.1"/>
</dbReference>
<name>A0A975P133_9BRAD</name>
<comment type="subcellular location">
    <subcellularLocation>
        <location evidence="1">Cell membrane</location>
        <topology evidence="1">Multi-pass membrane protein</topology>
    </subcellularLocation>
</comment>
<dbReference type="PANTHER" id="PTHR40277:SF1">
    <property type="entry name" value="BLL5419 PROTEIN"/>
    <property type="match status" value="1"/>
</dbReference>
<proteinExistence type="predicted"/>
<keyword evidence="5 6" id="KW-0472">Membrane</keyword>
<accession>A0A975P133</accession>
<keyword evidence="2" id="KW-1003">Cell membrane</keyword>
<dbReference type="GO" id="GO:0005886">
    <property type="term" value="C:plasma membrane"/>
    <property type="evidence" value="ECO:0007669"/>
    <property type="project" value="UniProtKB-SubCell"/>
</dbReference>
<gene>
    <name evidence="7" type="ORF">KMZ93_09675</name>
</gene>
<protein>
    <submittedName>
        <fullName evidence="7">Flippase-like domain-containing protein</fullName>
    </submittedName>
</protein>
<evidence type="ECO:0000313" key="8">
    <source>
        <dbReference type="Proteomes" id="UP000676951"/>
    </source>
</evidence>